<dbReference type="Pfam" id="PF01370">
    <property type="entry name" value="Epimerase"/>
    <property type="match status" value="1"/>
</dbReference>
<keyword evidence="4" id="KW-1185">Reference proteome</keyword>
<feature type="region of interest" description="Disordered" evidence="1">
    <location>
        <begin position="327"/>
        <end position="351"/>
    </location>
</feature>
<dbReference type="PANTHER" id="PTHR48079:SF6">
    <property type="entry name" value="NAD(P)-BINDING DOMAIN-CONTAINING PROTEIN-RELATED"/>
    <property type="match status" value="1"/>
</dbReference>
<sequence>MKIAVTGCTGNVGTAVLRRLATQGTVGEVVGVARRVPRARVPAPYDTVRRWVACDVGAPDAEDRLARAFDGMDAVVHLAWAIQPSHDRDALRSTNVAGTEAVLRAVDRAGVPHVVVASSVGAYAAAHDDVPRAEHWPATGLASSSYSTDKAAVEELLDAAVARGLAVARVRSALVFQRDAGAEVGRLFLGPLVPKRALGGPLPVLPWPAGLRLQAVHADDLADAYVRIALQRAEGAFNVAADDVLHARDVAEVLRARRVLELPVTPLRTALLAAWEARLAVVGPGWLDMALGAPLLDTTRVRELGWRATRTARQSLADVVDGLAEGAGTGSRPLHPRRRVLGGPVTPVVAP</sequence>
<dbReference type="Gene3D" id="3.40.50.720">
    <property type="entry name" value="NAD(P)-binding Rossmann-like Domain"/>
    <property type="match status" value="1"/>
</dbReference>
<dbReference type="KEGG" id="cga:Celgi_1560"/>
<dbReference type="RefSeq" id="WP_013883590.1">
    <property type="nucleotide sequence ID" value="NC_015671.1"/>
</dbReference>
<dbReference type="Proteomes" id="UP000000485">
    <property type="component" value="Chromosome"/>
</dbReference>
<evidence type="ECO:0000313" key="3">
    <source>
        <dbReference type="EMBL" id="AEI12071.1"/>
    </source>
</evidence>
<dbReference type="GO" id="GO:0005737">
    <property type="term" value="C:cytoplasm"/>
    <property type="evidence" value="ECO:0007669"/>
    <property type="project" value="TreeGrafter"/>
</dbReference>
<dbReference type="SUPFAM" id="SSF51735">
    <property type="entry name" value="NAD(P)-binding Rossmann-fold domains"/>
    <property type="match status" value="1"/>
</dbReference>
<dbReference type="AlphaFoldDB" id="F8A4W8"/>
<name>F8A4W8_CELGA</name>
<protein>
    <submittedName>
        <fullName evidence="3">NAD-dependent epimerase/dehydratase</fullName>
    </submittedName>
</protein>
<dbReference type="EMBL" id="CP002665">
    <property type="protein sequence ID" value="AEI12071.1"/>
    <property type="molecule type" value="Genomic_DNA"/>
</dbReference>
<dbReference type="STRING" id="593907.Celgi_1560"/>
<dbReference type="OrthoDB" id="3338687at2"/>
<accession>F8A4W8</accession>
<feature type="domain" description="NAD-dependent epimerase/dehydratase" evidence="2">
    <location>
        <begin position="3"/>
        <end position="240"/>
    </location>
</feature>
<evidence type="ECO:0000259" key="2">
    <source>
        <dbReference type="Pfam" id="PF01370"/>
    </source>
</evidence>
<evidence type="ECO:0000256" key="1">
    <source>
        <dbReference type="SAM" id="MobiDB-lite"/>
    </source>
</evidence>
<dbReference type="eggNOG" id="COG0451">
    <property type="taxonomic scope" value="Bacteria"/>
</dbReference>
<dbReference type="GO" id="GO:0004029">
    <property type="term" value="F:aldehyde dehydrogenase (NAD+) activity"/>
    <property type="evidence" value="ECO:0007669"/>
    <property type="project" value="TreeGrafter"/>
</dbReference>
<dbReference type="HOGENOM" id="CLU_007383_0_0_11"/>
<dbReference type="InterPro" id="IPR051783">
    <property type="entry name" value="NAD(P)-dependent_oxidoreduct"/>
</dbReference>
<evidence type="ECO:0000313" key="4">
    <source>
        <dbReference type="Proteomes" id="UP000000485"/>
    </source>
</evidence>
<dbReference type="InterPro" id="IPR036291">
    <property type="entry name" value="NAD(P)-bd_dom_sf"/>
</dbReference>
<dbReference type="InterPro" id="IPR001509">
    <property type="entry name" value="Epimerase_deHydtase"/>
</dbReference>
<proteinExistence type="predicted"/>
<reference evidence="4" key="1">
    <citation type="submission" date="2011-04" db="EMBL/GenBank/DDBJ databases">
        <title>Complete sequence of Cellvibrio gilvus ATCC 13127.</title>
        <authorList>
            <person name="Lucas S."/>
            <person name="Han J."/>
            <person name="Lapidus A."/>
            <person name="Cheng J.-F."/>
            <person name="Goodwin L."/>
            <person name="Pitluck S."/>
            <person name="Peters L."/>
            <person name="Munk A."/>
            <person name="Detter J.C."/>
            <person name="Han C."/>
            <person name="Tapia R."/>
            <person name="Land M."/>
            <person name="Hauser L."/>
            <person name="Kyrpides N."/>
            <person name="Ivanova N."/>
            <person name="Ovchinnikova G."/>
            <person name="Pagani I."/>
            <person name="Mead D."/>
            <person name="Brumm P."/>
            <person name="Woyke T."/>
        </authorList>
    </citation>
    <scope>NUCLEOTIDE SEQUENCE [LARGE SCALE GENOMIC DNA]</scope>
    <source>
        <strain evidence="4">ATCC 13127 / NRRL B-14078</strain>
    </source>
</reference>
<dbReference type="PANTHER" id="PTHR48079">
    <property type="entry name" value="PROTEIN YEEZ"/>
    <property type="match status" value="1"/>
</dbReference>
<organism evidence="3 4">
    <name type="scientific">Cellulomonas gilvus (strain ATCC 13127 / NRRL B-14078)</name>
    <name type="common">Cellvibrio gilvus</name>
    <dbReference type="NCBI Taxonomy" id="593907"/>
    <lineage>
        <taxon>Bacteria</taxon>
        <taxon>Bacillati</taxon>
        <taxon>Actinomycetota</taxon>
        <taxon>Actinomycetes</taxon>
        <taxon>Micrococcales</taxon>
        <taxon>Cellulomonadaceae</taxon>
        <taxon>Cellulomonas</taxon>
    </lineage>
</organism>
<gene>
    <name evidence="3" type="ordered locus">Celgi_1560</name>
</gene>